<dbReference type="InterPro" id="IPR045864">
    <property type="entry name" value="aa-tRNA-synth_II/BPL/LPL"/>
</dbReference>
<dbReference type="SUPFAM" id="SSF55681">
    <property type="entry name" value="Class II aaRS and biotin synthetases"/>
    <property type="match status" value="1"/>
</dbReference>
<protein>
    <recommendedName>
        <fullName evidence="1">BPL/LPL catalytic domain-containing protein</fullName>
    </recommendedName>
</protein>
<dbReference type="EMBL" id="MQWA01000001">
    <property type="protein sequence ID" value="PQJ30110.1"/>
    <property type="molecule type" value="Genomic_DNA"/>
</dbReference>
<name>A0A2S7U6B2_9BACT</name>
<gene>
    <name evidence="2" type="ORF">BSZ32_17595</name>
</gene>
<dbReference type="AlphaFoldDB" id="A0A2S7U6B2"/>
<dbReference type="OrthoDB" id="9788148at2"/>
<evidence type="ECO:0000313" key="2">
    <source>
        <dbReference type="EMBL" id="PQJ30110.1"/>
    </source>
</evidence>
<organism evidence="2 3">
    <name type="scientific">Rubritalea profundi</name>
    <dbReference type="NCBI Taxonomy" id="1658618"/>
    <lineage>
        <taxon>Bacteria</taxon>
        <taxon>Pseudomonadati</taxon>
        <taxon>Verrucomicrobiota</taxon>
        <taxon>Verrucomicrobiia</taxon>
        <taxon>Verrucomicrobiales</taxon>
        <taxon>Rubritaleaceae</taxon>
        <taxon>Rubritalea</taxon>
    </lineage>
</organism>
<dbReference type="Pfam" id="PF21948">
    <property type="entry name" value="LplA-B_cat"/>
    <property type="match status" value="1"/>
</dbReference>
<evidence type="ECO:0000313" key="3">
    <source>
        <dbReference type="Proteomes" id="UP000239907"/>
    </source>
</evidence>
<accession>A0A2S7U6B2</accession>
<reference evidence="2 3" key="1">
    <citation type="submission" date="2016-12" db="EMBL/GenBank/DDBJ databases">
        <title>Study of bacterial adaptation to deep sea.</title>
        <authorList>
            <person name="Song J."/>
            <person name="Yoshizawa S."/>
            <person name="Kogure K."/>
        </authorList>
    </citation>
    <scope>NUCLEOTIDE SEQUENCE [LARGE SCALE GENOMIC DNA]</scope>
    <source>
        <strain evidence="2 3">SAORIC-165</strain>
    </source>
</reference>
<evidence type="ECO:0000259" key="1">
    <source>
        <dbReference type="PROSITE" id="PS51733"/>
    </source>
</evidence>
<sequence length="224" mass="24697">MAVFSELEVWIDPLARSGAENMAVDEMLHITSGELPLLRIYHWRRAAVSFGYFEKLSDAMRDFPGEEIEYVRRWTGGGIVDHRVDLTYTLSIPKGHPLEQQRGSASYAVIHQALATSMQACGVACELAEVGTDNEKRSCFVKPVPFDIVDPSGRKLAGAGQKRSRHGLLHQGSVQGVENSEAWQVALIQSLTTNAKEKGLSDPGDVSKVVSARYGNSAWTRKRL</sequence>
<proteinExistence type="predicted"/>
<keyword evidence="3" id="KW-1185">Reference proteome</keyword>
<dbReference type="RefSeq" id="WP_105044632.1">
    <property type="nucleotide sequence ID" value="NZ_MQWA01000001.1"/>
</dbReference>
<dbReference type="PROSITE" id="PS51733">
    <property type="entry name" value="BPL_LPL_CATALYTIC"/>
    <property type="match status" value="1"/>
</dbReference>
<dbReference type="InterPro" id="IPR004143">
    <property type="entry name" value="BPL_LPL_catalytic"/>
</dbReference>
<dbReference type="Proteomes" id="UP000239907">
    <property type="component" value="Unassembled WGS sequence"/>
</dbReference>
<dbReference type="Gene3D" id="3.30.930.10">
    <property type="entry name" value="Bira Bifunctional Protein, Domain 2"/>
    <property type="match status" value="1"/>
</dbReference>
<comment type="caution">
    <text evidence="2">The sequence shown here is derived from an EMBL/GenBank/DDBJ whole genome shotgun (WGS) entry which is preliminary data.</text>
</comment>
<dbReference type="PANTHER" id="PTHR43679">
    <property type="entry name" value="OCTANOYLTRANSFERASE LIPM-RELATED"/>
    <property type="match status" value="1"/>
</dbReference>
<dbReference type="PANTHER" id="PTHR43679:SF2">
    <property type="entry name" value="OCTANOYL-[GCVH]:PROTEIN N-OCTANOYLTRANSFERASE"/>
    <property type="match status" value="1"/>
</dbReference>
<dbReference type="InterPro" id="IPR050664">
    <property type="entry name" value="Octanoyltrans_LipM/LipL"/>
</dbReference>
<feature type="domain" description="BPL/LPL catalytic" evidence="1">
    <location>
        <begin position="32"/>
        <end position="224"/>
    </location>
</feature>